<keyword evidence="4 6" id="KW-1133">Transmembrane helix</keyword>
<evidence type="ECO:0000256" key="6">
    <source>
        <dbReference type="SAM" id="Phobius"/>
    </source>
</evidence>
<organism evidence="8 9">
    <name type="scientific">Eupransor demetentiae</name>
    <dbReference type="NCBI Taxonomy" id="3109584"/>
    <lineage>
        <taxon>Bacteria</taxon>
        <taxon>Bacillati</taxon>
        <taxon>Bacillota</taxon>
        <taxon>Bacilli</taxon>
        <taxon>Lactobacillales</taxon>
        <taxon>Lactobacillaceae</taxon>
        <taxon>Eupransor</taxon>
    </lineage>
</organism>
<dbReference type="Pfam" id="PF13520">
    <property type="entry name" value="AA_permease_2"/>
    <property type="match status" value="1"/>
</dbReference>
<dbReference type="InterPro" id="IPR029485">
    <property type="entry name" value="CAT_C"/>
</dbReference>
<gene>
    <name evidence="8" type="ORF">R54876_GBNLAHCA_01372</name>
</gene>
<dbReference type="PANTHER" id="PTHR43243:SF4">
    <property type="entry name" value="CATIONIC AMINO ACID TRANSPORTER 4"/>
    <property type="match status" value="1"/>
</dbReference>
<feature type="transmembrane region" description="Helical" evidence="6">
    <location>
        <begin position="306"/>
        <end position="331"/>
    </location>
</feature>
<keyword evidence="3 6" id="KW-0812">Transmembrane</keyword>
<proteinExistence type="predicted"/>
<feature type="transmembrane region" description="Helical" evidence="6">
    <location>
        <begin position="184"/>
        <end position="204"/>
    </location>
</feature>
<feature type="transmembrane region" description="Helical" evidence="6">
    <location>
        <begin position="377"/>
        <end position="396"/>
    </location>
</feature>
<dbReference type="Gene3D" id="1.20.1740.10">
    <property type="entry name" value="Amino acid/polyamine transporter I"/>
    <property type="match status" value="1"/>
</dbReference>
<keyword evidence="9" id="KW-1185">Reference proteome</keyword>
<dbReference type="RefSeq" id="WP_349642338.1">
    <property type="nucleotide sequence ID" value="NZ_CAWVOH010000003.1"/>
</dbReference>
<keyword evidence="5 6" id="KW-0472">Membrane</keyword>
<evidence type="ECO:0000256" key="5">
    <source>
        <dbReference type="ARBA" id="ARBA00023136"/>
    </source>
</evidence>
<evidence type="ECO:0000259" key="7">
    <source>
        <dbReference type="Pfam" id="PF13906"/>
    </source>
</evidence>
<accession>A0ABP0ERB3</accession>
<evidence type="ECO:0000256" key="1">
    <source>
        <dbReference type="ARBA" id="ARBA00004141"/>
    </source>
</evidence>
<comment type="subcellular location">
    <subcellularLocation>
        <location evidence="1">Membrane</location>
        <topology evidence="1">Multi-pass membrane protein</topology>
    </subcellularLocation>
</comment>
<name>A0ABP0ERB3_9LACO</name>
<feature type="transmembrane region" description="Helical" evidence="6">
    <location>
        <begin position="352"/>
        <end position="371"/>
    </location>
</feature>
<feature type="transmembrane region" description="Helical" evidence="6">
    <location>
        <begin position="224"/>
        <end position="249"/>
    </location>
</feature>
<dbReference type="Pfam" id="PF13906">
    <property type="entry name" value="AA_permease_C"/>
    <property type="match status" value="1"/>
</dbReference>
<dbReference type="InterPro" id="IPR002293">
    <property type="entry name" value="AA/rel_permease1"/>
</dbReference>
<evidence type="ECO:0000256" key="3">
    <source>
        <dbReference type="ARBA" id="ARBA00022692"/>
    </source>
</evidence>
<feature type="domain" description="Cationic amino acid transporter C-terminal" evidence="7">
    <location>
        <begin position="349"/>
        <end position="399"/>
    </location>
</feature>
<dbReference type="PIRSF" id="PIRSF006060">
    <property type="entry name" value="AA_transporter"/>
    <property type="match status" value="1"/>
</dbReference>
<keyword evidence="2" id="KW-0813">Transport</keyword>
<sequence length="404" mass="43772">MNQLRRAFKRESIDGYLNKDSQLKRVLTTRDLIALGIGAVIGTGIFILPGIEAATHAGPAVSISFLIAAIFSGMAGMAFAEFSSAMPVAGSAYSYGSVIYGELIGWLLGWSLIVEYFLSVSAISTGFAAYSNNLLDSMGIPLPTYLQMGPARGGVINLLAVLLILVISLIIANGLSLFKKIENTAVYIKIAILLLFIILGSFFVKHSNHVPFYPKEFHFGPLGLGGIFSATSGVIFAFIGFDTIAAHAAEAKNPKKTMSRSILSTVVISAVLYTLFAFVLTGMVNYKRLNVDDAAAFALQVVHQNQFSMVITVGALTSLINIGTLTAFLFISFGIIPLRRRADLQHEGFKMPLYPILPILTGILSFLLILGLPHETLWLYAAWVVVGIIWYFSYGIRHSSLSNK</sequence>
<feature type="transmembrane region" description="Helical" evidence="6">
    <location>
        <begin position="261"/>
        <end position="286"/>
    </location>
</feature>
<feature type="transmembrane region" description="Helical" evidence="6">
    <location>
        <begin position="103"/>
        <end position="130"/>
    </location>
</feature>
<evidence type="ECO:0000313" key="9">
    <source>
        <dbReference type="Proteomes" id="UP001314241"/>
    </source>
</evidence>
<dbReference type="Proteomes" id="UP001314241">
    <property type="component" value="Unassembled WGS sequence"/>
</dbReference>
<feature type="transmembrane region" description="Helical" evidence="6">
    <location>
        <begin position="32"/>
        <end position="51"/>
    </location>
</feature>
<dbReference type="EMBL" id="CAWVOH010000003">
    <property type="protein sequence ID" value="CAK8054791.1"/>
    <property type="molecule type" value="Genomic_DNA"/>
</dbReference>
<reference evidence="8 9" key="1">
    <citation type="submission" date="2024-01" db="EMBL/GenBank/DDBJ databases">
        <authorList>
            <person name="Botero Cardona J."/>
        </authorList>
    </citation>
    <scope>NUCLEOTIDE SEQUENCE [LARGE SCALE GENOMIC DNA]</scope>
    <source>
        <strain evidence="8 9">LMG 33000</strain>
    </source>
</reference>
<evidence type="ECO:0000313" key="8">
    <source>
        <dbReference type="EMBL" id="CAK8054791.1"/>
    </source>
</evidence>
<evidence type="ECO:0000256" key="4">
    <source>
        <dbReference type="ARBA" id="ARBA00022989"/>
    </source>
</evidence>
<feature type="transmembrane region" description="Helical" evidence="6">
    <location>
        <begin position="150"/>
        <end position="172"/>
    </location>
</feature>
<protein>
    <submittedName>
        <fullName evidence="8">Amino acid:H+ symporter family (PotE)</fullName>
    </submittedName>
</protein>
<comment type="caution">
    <text evidence="8">The sequence shown here is derived from an EMBL/GenBank/DDBJ whole genome shotgun (WGS) entry which is preliminary data.</text>
</comment>
<feature type="transmembrane region" description="Helical" evidence="6">
    <location>
        <begin position="63"/>
        <end position="82"/>
    </location>
</feature>
<dbReference type="PANTHER" id="PTHR43243">
    <property type="entry name" value="INNER MEMBRANE TRANSPORTER YGJI-RELATED"/>
    <property type="match status" value="1"/>
</dbReference>
<evidence type="ECO:0000256" key="2">
    <source>
        <dbReference type="ARBA" id="ARBA00022448"/>
    </source>
</evidence>